<dbReference type="GO" id="GO:0009927">
    <property type="term" value="F:histidine phosphotransfer kinase activity"/>
    <property type="evidence" value="ECO:0007669"/>
    <property type="project" value="TreeGrafter"/>
</dbReference>
<dbReference type="CDD" id="cd07302">
    <property type="entry name" value="CHD"/>
    <property type="match status" value="1"/>
</dbReference>
<dbReference type="InterPro" id="IPR029787">
    <property type="entry name" value="Nucleotide_cyclase"/>
</dbReference>
<dbReference type="Pfam" id="PF00072">
    <property type="entry name" value="Response_reg"/>
    <property type="match status" value="1"/>
</dbReference>
<dbReference type="GO" id="GO:0009190">
    <property type="term" value="P:cyclic nucleotide biosynthetic process"/>
    <property type="evidence" value="ECO:0007669"/>
    <property type="project" value="InterPro"/>
</dbReference>
<dbReference type="PROSITE" id="PS50109">
    <property type="entry name" value="HIS_KIN"/>
    <property type="match status" value="1"/>
</dbReference>
<dbReference type="PROSITE" id="PS50110">
    <property type="entry name" value="RESPONSE_REGULATORY"/>
    <property type="match status" value="1"/>
</dbReference>
<dbReference type="CDD" id="cd00082">
    <property type="entry name" value="HisKA"/>
    <property type="match status" value="1"/>
</dbReference>
<dbReference type="Gene3D" id="3.30.70.1230">
    <property type="entry name" value="Nucleotide cyclase"/>
    <property type="match status" value="1"/>
</dbReference>
<gene>
    <name evidence="11" type="ORF">LGLO00237_LOCUS1456</name>
</gene>
<dbReference type="InterPro" id="IPR001789">
    <property type="entry name" value="Sig_transdc_resp-reg_receiver"/>
</dbReference>
<dbReference type="Pfam" id="PF02518">
    <property type="entry name" value="HATPase_c"/>
    <property type="match status" value="1"/>
</dbReference>
<dbReference type="PANTHER" id="PTHR43047:SF72">
    <property type="entry name" value="OSMOSENSING HISTIDINE PROTEIN KINASE SLN1"/>
    <property type="match status" value="1"/>
</dbReference>
<dbReference type="InterPro" id="IPR004358">
    <property type="entry name" value="Sig_transdc_His_kin-like_C"/>
</dbReference>
<dbReference type="GO" id="GO:0005886">
    <property type="term" value="C:plasma membrane"/>
    <property type="evidence" value="ECO:0007669"/>
    <property type="project" value="TreeGrafter"/>
</dbReference>
<organism evidence="11">
    <name type="scientific">Lotharella globosa</name>
    <dbReference type="NCBI Taxonomy" id="91324"/>
    <lineage>
        <taxon>Eukaryota</taxon>
        <taxon>Sar</taxon>
        <taxon>Rhizaria</taxon>
        <taxon>Cercozoa</taxon>
        <taxon>Chlorarachniophyceae</taxon>
        <taxon>Lotharella</taxon>
    </lineage>
</organism>
<feature type="modified residue" description="4-aspartylphosphate" evidence="6">
    <location>
        <position position="745"/>
    </location>
</feature>
<evidence type="ECO:0000256" key="7">
    <source>
        <dbReference type="SAM" id="MobiDB-lite"/>
    </source>
</evidence>
<dbReference type="GO" id="GO:0000155">
    <property type="term" value="F:phosphorelay sensor kinase activity"/>
    <property type="evidence" value="ECO:0007669"/>
    <property type="project" value="InterPro"/>
</dbReference>
<dbReference type="SUPFAM" id="SSF55874">
    <property type="entry name" value="ATPase domain of HSP90 chaperone/DNA topoisomerase II/histidine kinase"/>
    <property type="match status" value="1"/>
</dbReference>
<feature type="domain" description="Histidine kinase" evidence="8">
    <location>
        <begin position="310"/>
        <end position="540"/>
    </location>
</feature>
<dbReference type="EC" id="2.7.13.3" evidence="2"/>
<feature type="region of interest" description="Disordered" evidence="7">
    <location>
        <begin position="230"/>
        <end position="249"/>
    </location>
</feature>
<feature type="region of interest" description="Disordered" evidence="7">
    <location>
        <begin position="1165"/>
        <end position="1225"/>
    </location>
</feature>
<feature type="compositionally biased region" description="Polar residues" evidence="7">
    <location>
        <begin position="1195"/>
        <end position="1206"/>
    </location>
</feature>
<dbReference type="SUPFAM" id="SSF47384">
    <property type="entry name" value="Homodimeric domain of signal transducing histidine kinase"/>
    <property type="match status" value="1"/>
</dbReference>
<dbReference type="SMART" id="SM00448">
    <property type="entry name" value="REC"/>
    <property type="match status" value="1"/>
</dbReference>
<dbReference type="CDD" id="cd16922">
    <property type="entry name" value="HATPase_EvgS-ArcB-TorS-like"/>
    <property type="match status" value="1"/>
</dbReference>
<accession>A0A7S3YAB6</accession>
<dbReference type="SMART" id="SM00388">
    <property type="entry name" value="HisKA"/>
    <property type="match status" value="1"/>
</dbReference>
<dbReference type="Gene3D" id="3.40.50.2300">
    <property type="match status" value="1"/>
</dbReference>
<dbReference type="Gene3D" id="3.30.565.10">
    <property type="entry name" value="Histidine kinase-like ATPase, C-terminal domain"/>
    <property type="match status" value="1"/>
</dbReference>
<keyword evidence="5" id="KW-0418">Kinase</keyword>
<dbReference type="InterPro" id="IPR036890">
    <property type="entry name" value="HATPase_C_sf"/>
</dbReference>
<keyword evidence="3 6" id="KW-0597">Phosphoprotein</keyword>
<dbReference type="FunFam" id="3.30.565.10:FF:000010">
    <property type="entry name" value="Sensor histidine kinase RcsC"/>
    <property type="match status" value="1"/>
</dbReference>
<dbReference type="PROSITE" id="PS50125">
    <property type="entry name" value="GUANYLATE_CYCLASE_2"/>
    <property type="match status" value="1"/>
</dbReference>
<protein>
    <recommendedName>
        <fullName evidence="2">histidine kinase</fullName>
        <ecNumber evidence="2">2.7.13.3</ecNumber>
    </recommendedName>
</protein>
<dbReference type="SUPFAM" id="SSF52172">
    <property type="entry name" value="CheY-like"/>
    <property type="match status" value="1"/>
</dbReference>
<dbReference type="Pfam" id="PF00512">
    <property type="entry name" value="HisKA"/>
    <property type="match status" value="1"/>
</dbReference>
<feature type="compositionally biased region" description="Basic and acidic residues" evidence="7">
    <location>
        <begin position="1313"/>
        <end position="1323"/>
    </location>
</feature>
<keyword evidence="4" id="KW-0808">Transferase</keyword>
<dbReference type="Pfam" id="PF00211">
    <property type="entry name" value="Guanylate_cyc"/>
    <property type="match status" value="1"/>
</dbReference>
<feature type="compositionally biased region" description="Basic and acidic residues" evidence="7">
    <location>
        <begin position="1165"/>
        <end position="1181"/>
    </location>
</feature>
<evidence type="ECO:0000256" key="6">
    <source>
        <dbReference type="PROSITE-ProRule" id="PRU00169"/>
    </source>
</evidence>
<evidence type="ECO:0000256" key="3">
    <source>
        <dbReference type="ARBA" id="ARBA00022553"/>
    </source>
</evidence>
<dbReference type="InterPro" id="IPR001054">
    <property type="entry name" value="A/G_cyclase"/>
</dbReference>
<feature type="domain" description="Guanylate cyclase" evidence="10">
    <location>
        <begin position="858"/>
        <end position="986"/>
    </location>
</feature>
<dbReference type="PANTHER" id="PTHR43047">
    <property type="entry name" value="TWO-COMPONENT HISTIDINE PROTEIN KINASE"/>
    <property type="match status" value="1"/>
</dbReference>
<name>A0A7S3YAB6_9EUKA</name>
<dbReference type="SMART" id="SM00044">
    <property type="entry name" value="CYCc"/>
    <property type="match status" value="1"/>
</dbReference>
<evidence type="ECO:0000259" key="9">
    <source>
        <dbReference type="PROSITE" id="PS50110"/>
    </source>
</evidence>
<dbReference type="InterPro" id="IPR003594">
    <property type="entry name" value="HATPase_dom"/>
</dbReference>
<evidence type="ECO:0000256" key="1">
    <source>
        <dbReference type="ARBA" id="ARBA00000085"/>
    </source>
</evidence>
<sequence length="1323" mass="149228">MSESDKSPKSNEAAKNKIFTWEDIEVLELMKAAAGIICPYPLEHRWCNKGWLKLWGCRDFNHWMEKGEMNRKGMSEGHKKVMRSMQNSVCVERKKKSTSQTIYPDGVPYTLNMQMSPIDIKEPDGKVKTWMLAEEVMPDTGTVAEERRRIEGFNYANTMITIFNPQGDILCQNPRAKEYYEELKKAGHIGNNPLQSILRQKSDYNDLLFRCSDKLRGSWKKEISMPPINKELNGHAIPGTSTSASGSDTDDTVWHDIRAVYSQDPVSGKPSVIMNQSDITELKRLQEKVIKMQEERFRRIAVEKDRFFAGVSHELRTPLNGIIGLSDDLMRNEDDKEIGICDEHAKKHLEMINNCGKRLLNLVNDILDMSKLKEKKTSLNNHKFDFKDAVKEVLKMLEHHVDLKRGIKYKAKQVKLVNKCQSVLIEADRERCTQVLFNLAGNALKFTKEGSVSIISEIVDDGKTLQICVEDTGIGIKEKHLDKIFTVFEQADNASSREYSGTGLGLPLSEALVKLHGGKMWVKSEFGKGSQFFFTLPLKFQFVVHEAKAQKSKRKEEAEEIERMKKAEISVPKSTTATPVPIPGKKTALGMIDEVPMEKKVSPKKVEKPRPAAKLKDVARLDAMVDSVMAHNQRRQSGGGTLTAHEVPRAEDHAYVFSISKKEDPSKKEEKTKKKYTVLSVDDDPVNQMVMTNVLRAAGYKVRKAMNGFEALDLIKEAFQKFEKGEVDKDIQTPGDHIPDVILLDVMMPGMSGYKVAEHLRCKYPTRALPIIMVSAKSAAESIATGLQHGANDYVSKPFKKVELLARVRTQIQLKQTWQKEMREAEELRLLHRILPVSVTSRLLQGEHLIADSLDGVTILFADIVGFHALASEMSTPNLILLLNEIFAIFDKIAEKCGVQPVSTLGDTYMAVCGHDGENQNDHAVKVVRFSVAILKAIAKITHSNGKHVKIKVGIHSGPAYAGVVGLTAPRYCFFGETVAMAHMLNTSGIPSCVQVSKHTYKEVSGNSEWNFLTRTMEMLDEKEDKVFVLPSGSEGLRAANKALKTKTKLLVSTTLYSHNRKPPGKEKAELQRKLREAMDEVNRMRAEVNEKEDKLLKLKEIEVTCRKRLTMVDTLKGELDSKESEITRSQRKLTESTVQIRQLEDDLRSTKEELRRAKLAIEVAKSRSPERASRSPRDEGFYNNPQAPAPRMSNGVQNPLSTQPSPHARPRSSPTSQLPHHHQDEHKDMYAAQMGPYDISYQGHGMDQGIDMEGDFAAMMAEERQMLMKEASLAAIRMTRQAMAQLHFGYHNASIPMRRSPQASPQNHHRRTSEDMQDSKRP</sequence>
<evidence type="ECO:0000259" key="10">
    <source>
        <dbReference type="PROSITE" id="PS50125"/>
    </source>
</evidence>
<dbReference type="PRINTS" id="PR00344">
    <property type="entry name" value="BCTRLSENSOR"/>
</dbReference>
<dbReference type="SMART" id="SM00387">
    <property type="entry name" value="HATPase_c"/>
    <property type="match status" value="1"/>
</dbReference>
<dbReference type="Gene3D" id="1.10.287.130">
    <property type="match status" value="1"/>
</dbReference>
<dbReference type="InterPro" id="IPR003661">
    <property type="entry name" value="HisK_dim/P_dom"/>
</dbReference>
<dbReference type="EMBL" id="HBIV01002124">
    <property type="protein sequence ID" value="CAE0645791.1"/>
    <property type="molecule type" value="Transcribed_RNA"/>
</dbReference>
<dbReference type="SUPFAM" id="SSF55073">
    <property type="entry name" value="Nucleotide cyclase"/>
    <property type="match status" value="1"/>
</dbReference>
<evidence type="ECO:0000256" key="4">
    <source>
        <dbReference type="ARBA" id="ARBA00022679"/>
    </source>
</evidence>
<dbReference type="InterPro" id="IPR005467">
    <property type="entry name" value="His_kinase_dom"/>
</dbReference>
<dbReference type="InterPro" id="IPR011006">
    <property type="entry name" value="CheY-like_superfamily"/>
</dbReference>
<evidence type="ECO:0000256" key="2">
    <source>
        <dbReference type="ARBA" id="ARBA00012438"/>
    </source>
</evidence>
<evidence type="ECO:0000256" key="5">
    <source>
        <dbReference type="ARBA" id="ARBA00022777"/>
    </source>
</evidence>
<feature type="domain" description="Response regulatory" evidence="9">
    <location>
        <begin position="677"/>
        <end position="812"/>
    </location>
</feature>
<reference evidence="11" key="1">
    <citation type="submission" date="2021-01" db="EMBL/GenBank/DDBJ databases">
        <authorList>
            <person name="Corre E."/>
            <person name="Pelletier E."/>
            <person name="Niang G."/>
            <person name="Scheremetjew M."/>
            <person name="Finn R."/>
            <person name="Kale V."/>
            <person name="Holt S."/>
            <person name="Cochrane G."/>
            <person name="Meng A."/>
            <person name="Brown T."/>
            <person name="Cohen L."/>
        </authorList>
    </citation>
    <scope>NUCLEOTIDE SEQUENCE</scope>
    <source>
        <strain evidence="11">CCCM811</strain>
    </source>
</reference>
<comment type="catalytic activity">
    <reaction evidence="1">
        <text>ATP + protein L-histidine = ADP + protein N-phospho-L-histidine.</text>
        <dbReference type="EC" id="2.7.13.3"/>
    </reaction>
</comment>
<feature type="region of interest" description="Disordered" evidence="7">
    <location>
        <begin position="1296"/>
        <end position="1323"/>
    </location>
</feature>
<dbReference type="InterPro" id="IPR036097">
    <property type="entry name" value="HisK_dim/P_sf"/>
</dbReference>
<evidence type="ECO:0000259" key="8">
    <source>
        <dbReference type="PROSITE" id="PS50109"/>
    </source>
</evidence>
<evidence type="ECO:0000313" key="11">
    <source>
        <dbReference type="EMBL" id="CAE0645791.1"/>
    </source>
</evidence>
<proteinExistence type="predicted"/>